<evidence type="ECO:0000256" key="1">
    <source>
        <dbReference type="SAM" id="SignalP"/>
    </source>
</evidence>
<dbReference type="EMBL" id="PIPX01000001">
    <property type="protein sequence ID" value="RUO55386.1"/>
    <property type="molecule type" value="Genomic_DNA"/>
</dbReference>
<sequence length="125" mass="13565">MEIRKFALVLMACAATTPAFANAISGDNATEKAAETVVAHDANINAAKAKFGAYIQANYGNTFSCGARLLTPDEALMYRYTAGEIREVASFSDALKITDYTPIYDLAKLKARPAVVSHTYYIEDE</sequence>
<accession>A0A432Y3A8</accession>
<evidence type="ECO:0000313" key="2">
    <source>
        <dbReference type="EMBL" id="RUO55386.1"/>
    </source>
</evidence>
<keyword evidence="1" id="KW-0732">Signal</keyword>
<proteinExistence type="predicted"/>
<name>A0A432Y3A8_9GAMM</name>
<dbReference type="AlphaFoldDB" id="A0A432Y3A8"/>
<organism evidence="2 3">
    <name type="scientific">Pseudidiomarina homiensis</name>
    <dbReference type="NCBI Taxonomy" id="364198"/>
    <lineage>
        <taxon>Bacteria</taxon>
        <taxon>Pseudomonadati</taxon>
        <taxon>Pseudomonadota</taxon>
        <taxon>Gammaproteobacteria</taxon>
        <taxon>Alteromonadales</taxon>
        <taxon>Idiomarinaceae</taxon>
        <taxon>Pseudidiomarina</taxon>
    </lineage>
</organism>
<keyword evidence="3" id="KW-1185">Reference proteome</keyword>
<dbReference type="OrthoDB" id="9852265at2"/>
<feature type="chain" id="PRO_5019406289" evidence="1">
    <location>
        <begin position="22"/>
        <end position="125"/>
    </location>
</feature>
<dbReference type="RefSeq" id="WP_126769721.1">
    <property type="nucleotide sequence ID" value="NZ_PIPX01000001.1"/>
</dbReference>
<evidence type="ECO:0000313" key="3">
    <source>
        <dbReference type="Proteomes" id="UP000287649"/>
    </source>
</evidence>
<gene>
    <name evidence="2" type="ORF">CWI70_00965</name>
</gene>
<reference evidence="3" key="1">
    <citation type="journal article" date="2018" name="Front. Microbiol.">
        <title>Genome-Based Analysis Reveals the Taxonomy and Diversity of the Family Idiomarinaceae.</title>
        <authorList>
            <person name="Liu Y."/>
            <person name="Lai Q."/>
            <person name="Shao Z."/>
        </authorList>
    </citation>
    <scope>NUCLEOTIDE SEQUENCE [LARGE SCALE GENOMIC DNA]</scope>
    <source>
        <strain evidence="3">PO-M2</strain>
    </source>
</reference>
<comment type="caution">
    <text evidence="2">The sequence shown here is derived from an EMBL/GenBank/DDBJ whole genome shotgun (WGS) entry which is preliminary data.</text>
</comment>
<protein>
    <submittedName>
        <fullName evidence="2">Uncharacterized protein</fullName>
    </submittedName>
</protein>
<dbReference type="Proteomes" id="UP000287649">
    <property type="component" value="Unassembled WGS sequence"/>
</dbReference>
<feature type="signal peptide" evidence="1">
    <location>
        <begin position="1"/>
        <end position="21"/>
    </location>
</feature>